<name>A0AAV8ZBG9_9CUCU</name>
<dbReference type="Proteomes" id="UP001162162">
    <property type="component" value="Unassembled WGS sequence"/>
</dbReference>
<comment type="similarity">
    <text evidence="1">Belongs to the peptidase M24 family. SPT16 subfamily.</text>
</comment>
<feature type="domain" description="FACT complex subunit SPT16 middle" evidence="3">
    <location>
        <begin position="157"/>
        <end position="319"/>
    </location>
</feature>
<comment type="caution">
    <text evidence="4">The sequence shown here is derived from an EMBL/GenBank/DDBJ whole genome shotgun (WGS) entry which is preliminary data.</text>
</comment>
<keyword evidence="1" id="KW-0235">DNA replication</keyword>
<dbReference type="Gene3D" id="2.30.29.210">
    <property type="entry name" value="FACT complex subunit Spt16p/Cdc68p"/>
    <property type="match status" value="1"/>
</dbReference>
<dbReference type="Gene3D" id="2.30.29.150">
    <property type="match status" value="2"/>
</dbReference>
<dbReference type="GO" id="GO:0035101">
    <property type="term" value="C:FACT complex"/>
    <property type="evidence" value="ECO:0007669"/>
    <property type="project" value="UniProtKB-UniRule"/>
</dbReference>
<comment type="subcellular location">
    <subcellularLocation>
        <location evidence="1">Nucleus</location>
    </subcellularLocation>
    <subcellularLocation>
        <location evidence="1">Chromosome</location>
    </subcellularLocation>
</comment>
<dbReference type="GO" id="GO:0006260">
    <property type="term" value="P:DNA replication"/>
    <property type="evidence" value="ECO:0007669"/>
    <property type="project" value="UniProtKB-KW"/>
</dbReference>
<sequence>MVFNLNLGFSNLQNKESSDKEGKVYALFIGDTVMVNEGQPASVLTVSKKKMKNIGIFLKDESDEENDEEKENTPKTEVLGRGKRTAVIESKLRTEHSTEEKRKEHQKELATLLNEKAKERLAKQSGAKDVEKVRKNTISYKNINQMPRVAEVKELKLYVDQKYETVILPIYGIAVPFHISTIKNISQSVEGDYTYLRINFFHPGSTMGKNDDMCKHNDGKLRPTGGDLREGGHLQEYQHEGARELSPPSSNLNTAFRLIKEVQRKFKTREAEEKEKEDLVKQDTLILSQNKGNPKLKDLYIRPNIVTKRMTGFLEAHTNDGEMIILLHFHLKHAIMFGKKKHVDVQFYTEVGEITTDLGKHQHMHDRDDLAAEQSERELRHKLKTAFKSFCEKVESMTKQEIEFDTPFRELGFPGAPFRSTVLLQPTVGLPGEPH</sequence>
<dbReference type="Pfam" id="PF08644">
    <property type="entry name" value="SPT16"/>
    <property type="match status" value="1"/>
</dbReference>
<dbReference type="PANTHER" id="PTHR13980">
    <property type="entry name" value="CDC68 RELATED"/>
    <property type="match status" value="1"/>
</dbReference>
<evidence type="ECO:0000313" key="4">
    <source>
        <dbReference type="EMBL" id="KAJ8960919.1"/>
    </source>
</evidence>
<keyword evidence="1" id="KW-0539">Nucleus</keyword>
<dbReference type="GO" id="GO:0006281">
    <property type="term" value="P:DNA repair"/>
    <property type="evidence" value="ECO:0007669"/>
    <property type="project" value="UniProtKB-UniRule"/>
</dbReference>
<keyword evidence="1" id="KW-0227">DNA damage</keyword>
<evidence type="ECO:0000256" key="1">
    <source>
        <dbReference type="RuleBase" id="RU367052"/>
    </source>
</evidence>
<evidence type="ECO:0000259" key="3">
    <source>
        <dbReference type="SMART" id="SM01286"/>
    </source>
</evidence>
<protein>
    <recommendedName>
        <fullName evidence="1">FACT complex subunit</fullName>
    </recommendedName>
</protein>
<feature type="coiled-coil region" evidence="2">
    <location>
        <begin position="95"/>
        <end position="122"/>
    </location>
</feature>
<keyword evidence="1" id="KW-0804">Transcription</keyword>
<keyword evidence="5" id="KW-1185">Reference proteome</keyword>
<evidence type="ECO:0000256" key="2">
    <source>
        <dbReference type="SAM" id="Coils"/>
    </source>
</evidence>
<comment type="subunit">
    <text evidence="1">Component of the FACT complex.</text>
</comment>
<dbReference type="FunFam" id="2.30.29.210:FF:000001">
    <property type="entry name" value="FACT complex subunit spt16"/>
    <property type="match status" value="1"/>
</dbReference>
<dbReference type="InterPro" id="IPR013953">
    <property type="entry name" value="FACT_SPT16_M"/>
</dbReference>
<gene>
    <name evidence="4" type="ORF">NQ318_020219</name>
</gene>
<dbReference type="EMBL" id="JAPWTK010000007">
    <property type="protein sequence ID" value="KAJ8960919.1"/>
    <property type="molecule type" value="Genomic_DNA"/>
</dbReference>
<dbReference type="InterPro" id="IPR040258">
    <property type="entry name" value="Spt16"/>
</dbReference>
<dbReference type="GO" id="GO:0006368">
    <property type="term" value="P:transcription elongation by RNA polymerase II"/>
    <property type="evidence" value="ECO:0007669"/>
    <property type="project" value="TreeGrafter"/>
</dbReference>
<dbReference type="SMART" id="SM01286">
    <property type="entry name" value="SPT16"/>
    <property type="match status" value="1"/>
</dbReference>
<reference evidence="4" key="1">
    <citation type="journal article" date="2023" name="Insect Mol. Biol.">
        <title>Genome sequencing provides insights into the evolution of gene families encoding plant cell wall-degrading enzymes in longhorned beetles.</title>
        <authorList>
            <person name="Shin N.R."/>
            <person name="Okamura Y."/>
            <person name="Kirsch R."/>
            <person name="Pauchet Y."/>
        </authorList>
    </citation>
    <scope>NUCLEOTIDE SEQUENCE</scope>
    <source>
        <strain evidence="4">AMC_N1</strain>
    </source>
</reference>
<keyword evidence="2" id="KW-0175">Coiled coil</keyword>
<accession>A0AAV8ZBG9</accession>
<dbReference type="AlphaFoldDB" id="A0AAV8ZBG9"/>
<dbReference type="PANTHER" id="PTHR13980:SF15">
    <property type="entry name" value="FACT COMPLEX SUBUNIT SPT16"/>
    <property type="match status" value="1"/>
</dbReference>
<keyword evidence="1" id="KW-0805">Transcription regulation</keyword>
<dbReference type="GO" id="GO:0031491">
    <property type="term" value="F:nucleosome binding"/>
    <property type="evidence" value="ECO:0007669"/>
    <property type="project" value="TreeGrafter"/>
</dbReference>
<keyword evidence="1" id="KW-0158">Chromosome</keyword>
<dbReference type="InterPro" id="IPR056595">
    <property type="entry name" value="Fact-SPT16_PH"/>
</dbReference>
<dbReference type="Pfam" id="PF24824">
    <property type="entry name" value="PH_SPT16"/>
    <property type="match status" value="1"/>
</dbReference>
<keyword evidence="1" id="KW-0234">DNA repair</keyword>
<proteinExistence type="inferred from homology"/>
<evidence type="ECO:0000313" key="5">
    <source>
        <dbReference type="Proteomes" id="UP001162162"/>
    </source>
</evidence>
<comment type="function">
    <text evidence="1">Component of the FACT complex, a general chromatin factor that acts to reorganize nucleosomes. The FACT complex is involved in multiple processes that require DNA as a template such as mRNA elongation, DNA replication and DNA repair. During transcription elongation the FACT complex acts as a histone chaperone that both destabilizes and restores nucleosomal structure. It facilitates the passage of RNA polymerase II and transcription by promoting the dissociation of one histone H2A-H2B dimer from the nucleosome, then subsequently promotes the reestablishment of the nucleosome following the passage of RNA polymerase II.</text>
</comment>
<organism evidence="4 5">
    <name type="scientific">Aromia moschata</name>
    <dbReference type="NCBI Taxonomy" id="1265417"/>
    <lineage>
        <taxon>Eukaryota</taxon>
        <taxon>Metazoa</taxon>
        <taxon>Ecdysozoa</taxon>
        <taxon>Arthropoda</taxon>
        <taxon>Hexapoda</taxon>
        <taxon>Insecta</taxon>
        <taxon>Pterygota</taxon>
        <taxon>Neoptera</taxon>
        <taxon>Endopterygota</taxon>
        <taxon>Coleoptera</taxon>
        <taxon>Polyphaga</taxon>
        <taxon>Cucujiformia</taxon>
        <taxon>Chrysomeloidea</taxon>
        <taxon>Cerambycidae</taxon>
        <taxon>Cerambycinae</taxon>
        <taxon>Callichromatini</taxon>
        <taxon>Aromia</taxon>
    </lineage>
</organism>